<gene>
    <name evidence="9" type="primary">hbb</name>
    <name evidence="9" type="ORF">DAT39_002181</name>
</gene>
<keyword evidence="3 7" id="KW-0349">Heme</keyword>
<dbReference type="OrthoDB" id="9886081at2759"/>
<dbReference type="Pfam" id="PF00042">
    <property type="entry name" value="Globin"/>
    <property type="match status" value="1"/>
</dbReference>
<sequence>MVHWSDHERQVIHDVWGKVSGDDVGTALVRLLIVYPWTQRYFASFGNLANAAAIEGNPKVHAHGKVVKGGLDNAVKHLDNVKGAFNQLSKLHSEKLHVDSSNFW</sequence>
<dbReference type="SUPFAM" id="SSF46458">
    <property type="entry name" value="Globin-like"/>
    <property type="match status" value="1"/>
</dbReference>
<dbReference type="GO" id="GO:0005833">
    <property type="term" value="C:hemoglobin complex"/>
    <property type="evidence" value="ECO:0007669"/>
    <property type="project" value="InterPro"/>
</dbReference>
<dbReference type="InterPro" id="IPR012292">
    <property type="entry name" value="Globin/Proto"/>
</dbReference>
<protein>
    <submittedName>
        <fullName evidence="9">Hemoglobin subunit beta-like</fullName>
    </submittedName>
</protein>
<proteinExistence type="inferred from homology"/>
<evidence type="ECO:0000256" key="1">
    <source>
        <dbReference type="ARBA" id="ARBA00008705"/>
    </source>
</evidence>
<dbReference type="PROSITE" id="PS01033">
    <property type="entry name" value="GLOBIN"/>
    <property type="match status" value="1"/>
</dbReference>
<dbReference type="EMBL" id="QNUK01000016">
    <property type="protein sequence ID" value="KAF5908079.1"/>
    <property type="molecule type" value="Genomic_DNA"/>
</dbReference>
<dbReference type="GO" id="GO:0031720">
    <property type="term" value="F:haptoglobin binding"/>
    <property type="evidence" value="ECO:0007669"/>
    <property type="project" value="TreeGrafter"/>
</dbReference>
<evidence type="ECO:0000256" key="4">
    <source>
        <dbReference type="ARBA" id="ARBA00022621"/>
    </source>
</evidence>
<dbReference type="Proteomes" id="UP000727407">
    <property type="component" value="Unassembled WGS sequence"/>
</dbReference>
<evidence type="ECO:0000256" key="5">
    <source>
        <dbReference type="ARBA" id="ARBA00022723"/>
    </source>
</evidence>
<keyword evidence="10" id="KW-1185">Reference proteome</keyword>
<evidence type="ECO:0000256" key="7">
    <source>
        <dbReference type="RuleBase" id="RU000356"/>
    </source>
</evidence>
<evidence type="ECO:0000259" key="8">
    <source>
        <dbReference type="PROSITE" id="PS01033"/>
    </source>
</evidence>
<name>A0A8J4UPT0_CLAMG</name>
<evidence type="ECO:0000256" key="3">
    <source>
        <dbReference type="ARBA" id="ARBA00022617"/>
    </source>
</evidence>
<keyword evidence="4 7" id="KW-0561">Oxygen transport</keyword>
<dbReference type="InterPro" id="IPR050056">
    <property type="entry name" value="Hemoglobin_oxygen_transport"/>
</dbReference>
<keyword evidence="5" id="KW-0479">Metal-binding</keyword>
<accession>A0A8J4UPT0</accession>
<reference evidence="9" key="1">
    <citation type="submission" date="2020-07" db="EMBL/GenBank/DDBJ databases">
        <title>Clarias magur genome sequencing, assembly and annotation.</title>
        <authorList>
            <person name="Kushwaha B."/>
            <person name="Kumar R."/>
            <person name="Das P."/>
            <person name="Joshi C.G."/>
            <person name="Kumar D."/>
            <person name="Nagpure N.S."/>
            <person name="Pandey M."/>
            <person name="Agarwal S."/>
            <person name="Srivastava S."/>
            <person name="Singh M."/>
            <person name="Sahoo L."/>
            <person name="Jayasankar P."/>
            <person name="Meher P.K."/>
            <person name="Koringa P.G."/>
            <person name="Iquebal M.A."/>
            <person name="Das S.P."/>
            <person name="Bit A."/>
            <person name="Patnaik S."/>
            <person name="Patel N."/>
            <person name="Shah T.M."/>
            <person name="Hinsu A."/>
            <person name="Jena J.K."/>
        </authorList>
    </citation>
    <scope>NUCLEOTIDE SEQUENCE</scope>
    <source>
        <strain evidence="9">CIFAMagur01</strain>
        <tissue evidence="9">Testis</tissue>
    </source>
</reference>
<dbReference type="GO" id="GO:0005344">
    <property type="term" value="F:oxygen carrier activity"/>
    <property type="evidence" value="ECO:0007669"/>
    <property type="project" value="UniProtKB-KW"/>
</dbReference>
<evidence type="ECO:0000313" key="10">
    <source>
        <dbReference type="Proteomes" id="UP000727407"/>
    </source>
</evidence>
<dbReference type="GO" id="GO:0043177">
    <property type="term" value="F:organic acid binding"/>
    <property type="evidence" value="ECO:0007669"/>
    <property type="project" value="TreeGrafter"/>
</dbReference>
<feature type="non-terminal residue" evidence="9">
    <location>
        <position position="104"/>
    </location>
</feature>
<organism evidence="9 10">
    <name type="scientific">Clarias magur</name>
    <name type="common">Asian catfish</name>
    <name type="synonym">Macropteronotus magur</name>
    <dbReference type="NCBI Taxonomy" id="1594786"/>
    <lineage>
        <taxon>Eukaryota</taxon>
        <taxon>Metazoa</taxon>
        <taxon>Chordata</taxon>
        <taxon>Craniata</taxon>
        <taxon>Vertebrata</taxon>
        <taxon>Euteleostomi</taxon>
        <taxon>Actinopterygii</taxon>
        <taxon>Neopterygii</taxon>
        <taxon>Teleostei</taxon>
        <taxon>Ostariophysi</taxon>
        <taxon>Siluriformes</taxon>
        <taxon>Clariidae</taxon>
        <taxon>Clarias</taxon>
    </lineage>
</organism>
<dbReference type="PANTHER" id="PTHR11442">
    <property type="entry name" value="HEMOGLOBIN FAMILY MEMBER"/>
    <property type="match status" value="1"/>
</dbReference>
<comment type="caution">
    <text evidence="9">The sequence shown here is derived from an EMBL/GenBank/DDBJ whole genome shotgun (WGS) entry which is preliminary data.</text>
</comment>
<dbReference type="GO" id="GO:0042744">
    <property type="term" value="P:hydrogen peroxide catabolic process"/>
    <property type="evidence" value="ECO:0007669"/>
    <property type="project" value="TreeGrafter"/>
</dbReference>
<evidence type="ECO:0000256" key="6">
    <source>
        <dbReference type="ARBA" id="ARBA00023004"/>
    </source>
</evidence>
<dbReference type="PRINTS" id="PR00814">
    <property type="entry name" value="BETAHAEM"/>
</dbReference>
<dbReference type="GO" id="GO:0046872">
    <property type="term" value="F:metal ion binding"/>
    <property type="evidence" value="ECO:0007669"/>
    <property type="project" value="UniProtKB-KW"/>
</dbReference>
<evidence type="ECO:0000256" key="2">
    <source>
        <dbReference type="ARBA" id="ARBA00022448"/>
    </source>
</evidence>
<dbReference type="InterPro" id="IPR000971">
    <property type="entry name" value="Globin"/>
</dbReference>
<keyword evidence="2 7" id="KW-0813">Transport</keyword>
<comment type="similarity">
    <text evidence="1 7">Belongs to the globin family.</text>
</comment>
<evidence type="ECO:0000313" key="9">
    <source>
        <dbReference type="EMBL" id="KAF5908079.1"/>
    </source>
</evidence>
<dbReference type="GO" id="GO:0031838">
    <property type="term" value="C:haptoglobin-hemoglobin complex"/>
    <property type="evidence" value="ECO:0007669"/>
    <property type="project" value="TreeGrafter"/>
</dbReference>
<dbReference type="InterPro" id="IPR002337">
    <property type="entry name" value="Hemoglobin_b"/>
</dbReference>
<dbReference type="GO" id="GO:0004601">
    <property type="term" value="F:peroxidase activity"/>
    <property type="evidence" value="ECO:0007669"/>
    <property type="project" value="TreeGrafter"/>
</dbReference>
<dbReference type="PANTHER" id="PTHR11442:SF7">
    <property type="entry name" value="HEMOGLOBIN SUBUNIT EPSILON"/>
    <property type="match status" value="1"/>
</dbReference>
<feature type="domain" description="Globin" evidence="8">
    <location>
        <begin position="3"/>
        <end position="104"/>
    </location>
</feature>
<dbReference type="AlphaFoldDB" id="A0A8J4UPT0"/>
<dbReference type="Gene3D" id="1.10.490.10">
    <property type="entry name" value="Globins"/>
    <property type="match status" value="1"/>
</dbReference>
<dbReference type="GO" id="GO:0020037">
    <property type="term" value="F:heme binding"/>
    <property type="evidence" value="ECO:0007669"/>
    <property type="project" value="InterPro"/>
</dbReference>
<keyword evidence="6" id="KW-0408">Iron</keyword>
<dbReference type="InterPro" id="IPR009050">
    <property type="entry name" value="Globin-like_sf"/>
</dbReference>
<dbReference type="GO" id="GO:0019825">
    <property type="term" value="F:oxygen binding"/>
    <property type="evidence" value="ECO:0007669"/>
    <property type="project" value="InterPro"/>
</dbReference>
<dbReference type="GO" id="GO:0072562">
    <property type="term" value="C:blood microparticle"/>
    <property type="evidence" value="ECO:0007669"/>
    <property type="project" value="TreeGrafter"/>
</dbReference>